<accession>A0A380WRE6</accession>
<dbReference type="AlphaFoldDB" id="A0A380WRE6"/>
<feature type="domain" description="FecR N-terminal" evidence="2">
    <location>
        <begin position="16"/>
        <end position="55"/>
    </location>
</feature>
<organism evidence="3 4">
    <name type="scientific">Aminobacter aminovorans</name>
    <name type="common">Chelatobacter heintzii</name>
    <dbReference type="NCBI Taxonomy" id="83263"/>
    <lineage>
        <taxon>Bacteria</taxon>
        <taxon>Pseudomonadati</taxon>
        <taxon>Pseudomonadota</taxon>
        <taxon>Alphaproteobacteria</taxon>
        <taxon>Hyphomicrobiales</taxon>
        <taxon>Phyllobacteriaceae</taxon>
        <taxon>Aminobacter</taxon>
    </lineage>
</organism>
<evidence type="ECO:0000259" key="2">
    <source>
        <dbReference type="Pfam" id="PF16220"/>
    </source>
</evidence>
<dbReference type="RefSeq" id="WP_115733253.1">
    <property type="nucleotide sequence ID" value="NZ_BAAAVY010000037.1"/>
</dbReference>
<dbReference type="Gene3D" id="2.60.120.1440">
    <property type="match status" value="1"/>
</dbReference>
<dbReference type="Gene3D" id="3.55.50.30">
    <property type="match status" value="1"/>
</dbReference>
<evidence type="ECO:0000313" key="4">
    <source>
        <dbReference type="Proteomes" id="UP000254701"/>
    </source>
</evidence>
<dbReference type="OrthoDB" id="9798846at2"/>
<dbReference type="Pfam" id="PF16220">
    <property type="entry name" value="DUF4880"/>
    <property type="match status" value="1"/>
</dbReference>
<gene>
    <name evidence="3" type="ORF">NCTC10684_04639</name>
</gene>
<proteinExistence type="predicted"/>
<dbReference type="PANTHER" id="PTHR30273:SF2">
    <property type="entry name" value="PROTEIN FECR"/>
    <property type="match status" value="1"/>
</dbReference>
<dbReference type="Pfam" id="PF04773">
    <property type="entry name" value="FecR"/>
    <property type="match status" value="1"/>
</dbReference>
<dbReference type="InterPro" id="IPR006860">
    <property type="entry name" value="FecR"/>
</dbReference>
<evidence type="ECO:0000259" key="1">
    <source>
        <dbReference type="Pfam" id="PF04773"/>
    </source>
</evidence>
<dbReference type="Proteomes" id="UP000254701">
    <property type="component" value="Unassembled WGS sequence"/>
</dbReference>
<name>A0A380WRE6_AMIAI</name>
<reference evidence="3 4" key="1">
    <citation type="submission" date="2018-06" db="EMBL/GenBank/DDBJ databases">
        <authorList>
            <consortium name="Pathogen Informatics"/>
            <person name="Doyle S."/>
        </authorList>
    </citation>
    <scope>NUCLEOTIDE SEQUENCE [LARGE SCALE GENOMIC DNA]</scope>
    <source>
        <strain evidence="3 4">NCTC10684</strain>
    </source>
</reference>
<feature type="domain" description="FecR protein" evidence="1">
    <location>
        <begin position="121"/>
        <end position="211"/>
    </location>
</feature>
<sequence length="325" mass="35470">MSENSRSAEISDQAIREAAEWFARLQSTGVTDADRSAFRAWLAMDRANHDAFSKTKKLWHELAVPARIAGRDSWHRRGLYRPTLAQRAVKTGAALSFAFLMLGSVALWRDAGLVDRAFAEHATSPGEHMQVVLPDGSTAYLDGDSALDTDFKGQDRSVAILRGRVWFDVVRDESKPFRVTVNEVEVRVLGTAFAVEDEASEVKVTVERGLVAIAAPGLAGEQLTAGEALSVAPGQGASRITVDADTELAWRRGLIVMNHTPLAKVIDELGRISAGRIIVRDESLRDLRLSGVFKADEPETILAALHSTLGLRTFRVPGIATVIYR</sequence>
<dbReference type="InterPro" id="IPR032623">
    <property type="entry name" value="FecR_N"/>
</dbReference>
<dbReference type="GO" id="GO:0016989">
    <property type="term" value="F:sigma factor antagonist activity"/>
    <property type="evidence" value="ECO:0007669"/>
    <property type="project" value="TreeGrafter"/>
</dbReference>
<dbReference type="PANTHER" id="PTHR30273">
    <property type="entry name" value="PERIPLASMIC SIGNAL SENSOR AND SIGMA FACTOR ACTIVATOR FECR-RELATED"/>
    <property type="match status" value="1"/>
</dbReference>
<dbReference type="InterPro" id="IPR012373">
    <property type="entry name" value="Ferrdict_sens_TM"/>
</dbReference>
<dbReference type="PIRSF" id="PIRSF018266">
    <property type="entry name" value="FecR"/>
    <property type="match status" value="1"/>
</dbReference>
<evidence type="ECO:0000313" key="3">
    <source>
        <dbReference type="EMBL" id="SUU91375.1"/>
    </source>
</evidence>
<dbReference type="EMBL" id="UFSM01000001">
    <property type="protein sequence ID" value="SUU91375.1"/>
    <property type="molecule type" value="Genomic_DNA"/>
</dbReference>
<protein>
    <submittedName>
        <fullName evidence="3">Fec operon regulator FecR</fullName>
    </submittedName>
</protein>